<reference evidence="1" key="1">
    <citation type="journal article" date="2014" name="Front. Microbiol.">
        <title>High frequency of phylogenetically diverse reductive dehalogenase-homologous genes in deep subseafloor sedimentary metagenomes.</title>
        <authorList>
            <person name="Kawai M."/>
            <person name="Futagami T."/>
            <person name="Toyoda A."/>
            <person name="Takaki Y."/>
            <person name="Nishi S."/>
            <person name="Hori S."/>
            <person name="Arai W."/>
            <person name="Tsubouchi T."/>
            <person name="Morono Y."/>
            <person name="Uchiyama I."/>
            <person name="Ito T."/>
            <person name="Fujiyama A."/>
            <person name="Inagaki F."/>
            <person name="Takami H."/>
        </authorList>
    </citation>
    <scope>NUCLEOTIDE SEQUENCE</scope>
    <source>
        <strain evidence="1">Expedition CK06-06</strain>
    </source>
</reference>
<organism evidence="1">
    <name type="scientific">marine sediment metagenome</name>
    <dbReference type="NCBI Taxonomy" id="412755"/>
    <lineage>
        <taxon>unclassified sequences</taxon>
        <taxon>metagenomes</taxon>
        <taxon>ecological metagenomes</taxon>
    </lineage>
</organism>
<name>X0RPG3_9ZZZZ</name>
<dbReference type="AlphaFoldDB" id="X0RPG3"/>
<gene>
    <name evidence="1" type="ORF">S01H1_07697</name>
</gene>
<proteinExistence type="predicted"/>
<evidence type="ECO:0000313" key="1">
    <source>
        <dbReference type="EMBL" id="GAF70749.1"/>
    </source>
</evidence>
<sequence length="65" mass="7763">MTTNWPNKYPAPKRRMIADGIERGESDERISCILNVNIKYVEWYRDFYENTIAIIRQPQDAREAD</sequence>
<accession>X0RPG3</accession>
<protein>
    <submittedName>
        <fullName evidence="1">Uncharacterized protein</fullName>
    </submittedName>
</protein>
<dbReference type="EMBL" id="BARS01003956">
    <property type="protein sequence ID" value="GAF70749.1"/>
    <property type="molecule type" value="Genomic_DNA"/>
</dbReference>
<comment type="caution">
    <text evidence="1">The sequence shown here is derived from an EMBL/GenBank/DDBJ whole genome shotgun (WGS) entry which is preliminary data.</text>
</comment>